<reference evidence="1" key="1">
    <citation type="journal article" date="2017" name="Science">
        <title>Giant viruses with an expanded complement of translation system components.</title>
        <authorList>
            <person name="Schulz F."/>
            <person name="Yutin N."/>
            <person name="Ivanova N.N."/>
            <person name="Ortega D.R."/>
            <person name="Lee T.K."/>
            <person name="Vierheilig J."/>
            <person name="Daims H."/>
            <person name="Horn M."/>
            <person name="Wagner M."/>
            <person name="Jensen G.J."/>
            <person name="Kyrpides N.C."/>
            <person name="Koonin E.V."/>
            <person name="Woyke T."/>
        </authorList>
    </citation>
    <scope>NUCLEOTIDE SEQUENCE</scope>
    <source>
        <strain evidence="1">ILV1</strain>
    </source>
</reference>
<proteinExistence type="predicted"/>
<protein>
    <submittedName>
        <fullName evidence="1">Uncharacterized protein</fullName>
    </submittedName>
</protein>
<evidence type="ECO:0000313" key="1">
    <source>
        <dbReference type="EMBL" id="ARF09850.1"/>
    </source>
</evidence>
<name>A0A1V0SDQ1_9VIRU</name>
<sequence>MQILSDLESKISKETGEIYLITNTINDKKYVGQCVSYSVNGKKHGYLGR</sequence>
<dbReference type="EMBL" id="KY684088">
    <property type="protein sequence ID" value="ARF09850.1"/>
    <property type="molecule type" value="Genomic_DNA"/>
</dbReference>
<gene>
    <name evidence="1" type="ORF">Indivirus_4_22</name>
</gene>
<organism evidence="1">
    <name type="scientific">Indivirus ILV1</name>
    <dbReference type="NCBI Taxonomy" id="1977633"/>
    <lineage>
        <taxon>Viruses</taxon>
        <taxon>Varidnaviria</taxon>
        <taxon>Bamfordvirae</taxon>
        <taxon>Nucleocytoviricota</taxon>
        <taxon>Megaviricetes</taxon>
        <taxon>Imitervirales</taxon>
        <taxon>Mimiviridae</taxon>
        <taxon>Klosneuvirinae</taxon>
        <taxon>Indivirus</taxon>
    </lineage>
</organism>
<accession>A0A1V0SDQ1</accession>